<dbReference type="InterPro" id="IPR039051">
    <property type="entry name" value="SE-CTX-like"/>
</dbReference>
<name>A0A8C6UHM5_9GOBI</name>
<evidence type="ECO:0000313" key="2">
    <source>
        <dbReference type="Proteomes" id="UP000694523"/>
    </source>
</evidence>
<dbReference type="Proteomes" id="UP000694523">
    <property type="component" value="Unplaced"/>
</dbReference>
<evidence type="ECO:0000313" key="1">
    <source>
        <dbReference type="Ensembl" id="ENSNMLP00000036803.1"/>
    </source>
</evidence>
<evidence type="ECO:0008006" key="3">
    <source>
        <dbReference type="Google" id="ProtNLM"/>
    </source>
</evidence>
<accession>A0A8C6UHM5</accession>
<reference evidence="1" key="1">
    <citation type="submission" date="2025-08" db="UniProtKB">
        <authorList>
            <consortium name="Ensembl"/>
        </authorList>
    </citation>
    <scope>IDENTIFICATION</scope>
</reference>
<proteinExistence type="predicted"/>
<keyword evidence="2" id="KW-1185">Reference proteome</keyword>
<protein>
    <recommendedName>
        <fullName evidence="3">Rapunzel 2</fullName>
    </recommendedName>
</protein>
<reference evidence="1" key="2">
    <citation type="submission" date="2025-09" db="UniProtKB">
        <authorList>
            <consortium name="Ensembl"/>
        </authorList>
    </citation>
    <scope>IDENTIFICATION</scope>
</reference>
<dbReference type="PANTHER" id="PTHR40472:SF7">
    <property type="entry name" value="PROTEIN RAPUNZEL"/>
    <property type="match status" value="1"/>
</dbReference>
<dbReference type="PANTHER" id="PTHR40472">
    <property type="entry name" value="RICIN B-TYPE LECTIN DOMAIN-CONTAINING PROTEIN"/>
    <property type="match status" value="1"/>
</dbReference>
<organism evidence="1 2">
    <name type="scientific">Neogobius melanostomus</name>
    <name type="common">round goby</name>
    <dbReference type="NCBI Taxonomy" id="47308"/>
    <lineage>
        <taxon>Eukaryota</taxon>
        <taxon>Metazoa</taxon>
        <taxon>Chordata</taxon>
        <taxon>Craniata</taxon>
        <taxon>Vertebrata</taxon>
        <taxon>Euteleostomi</taxon>
        <taxon>Actinopterygii</taxon>
        <taxon>Neopterygii</taxon>
        <taxon>Teleostei</taxon>
        <taxon>Neoteleostei</taxon>
        <taxon>Acanthomorphata</taxon>
        <taxon>Gobiaria</taxon>
        <taxon>Gobiiformes</taxon>
        <taxon>Gobioidei</taxon>
        <taxon>Gobiidae</taxon>
        <taxon>Benthophilinae</taxon>
        <taxon>Neogobiini</taxon>
        <taxon>Neogobius</taxon>
    </lineage>
</organism>
<sequence>MALTKAEPEHLIELKETICTGLGCVVNICSFFSNYLPIFGTVGTVAKNVLAILDDRKEREAIGKLKTEFDSLNNHLDQLWKQGEAVLKDIKKAAVDAQLNRVIANLNNQFRSFMEMTEAKPEHFEKRKEDFIKRYKIAKSDQNLQTLYESVMGHPKAFHQGILEVYMEHSGSNRDVMEQLCKYIISLFIMGLLPFMSHATLRGLDVEKEEKKWTKNLQDVQEKMEETLSSCKVN</sequence>
<dbReference type="AlphaFoldDB" id="A0A8C6UHM5"/>
<dbReference type="Ensembl" id="ENSNMLT00000040999.1">
    <property type="protein sequence ID" value="ENSNMLP00000036803.1"/>
    <property type="gene ID" value="ENSNMLG00000022813.1"/>
</dbReference>